<keyword evidence="2" id="KW-1185">Reference proteome</keyword>
<dbReference type="EMBL" id="SJPF01000006">
    <property type="protein sequence ID" value="TWT29928.1"/>
    <property type="molecule type" value="Genomic_DNA"/>
</dbReference>
<accession>A0A5C5UUW8</accession>
<comment type="caution">
    <text evidence="1">The sequence shown here is derived from an EMBL/GenBank/DDBJ whole genome shotgun (WGS) entry which is preliminary data.</text>
</comment>
<dbReference type="Proteomes" id="UP000318878">
    <property type="component" value="Unassembled WGS sequence"/>
</dbReference>
<evidence type="ECO:0000313" key="2">
    <source>
        <dbReference type="Proteomes" id="UP000318878"/>
    </source>
</evidence>
<gene>
    <name evidence="1" type="ORF">Enr8_45850</name>
</gene>
<dbReference type="AlphaFoldDB" id="A0A5C5UUW8"/>
<organism evidence="1 2">
    <name type="scientific">Blastopirellula retiformator</name>
    <dbReference type="NCBI Taxonomy" id="2527970"/>
    <lineage>
        <taxon>Bacteria</taxon>
        <taxon>Pseudomonadati</taxon>
        <taxon>Planctomycetota</taxon>
        <taxon>Planctomycetia</taxon>
        <taxon>Pirellulales</taxon>
        <taxon>Pirellulaceae</taxon>
        <taxon>Blastopirellula</taxon>
    </lineage>
</organism>
<sequence length="97" mass="10948">MLWSLARLESATRAFFNRQLRKLHPERRVIGRWFARGDASSLGAAIGVFWHPLYFKGSHDSFDATPKEGVLIMNVLSIRNRMKSAPGLVSLAWPPSP</sequence>
<protein>
    <submittedName>
        <fullName evidence="1">Uncharacterized protein</fullName>
    </submittedName>
</protein>
<proteinExistence type="predicted"/>
<reference evidence="1 2" key="1">
    <citation type="submission" date="2019-02" db="EMBL/GenBank/DDBJ databases">
        <title>Deep-cultivation of Planctomycetes and their phenomic and genomic characterization uncovers novel biology.</title>
        <authorList>
            <person name="Wiegand S."/>
            <person name="Jogler M."/>
            <person name="Boedeker C."/>
            <person name="Pinto D."/>
            <person name="Vollmers J."/>
            <person name="Rivas-Marin E."/>
            <person name="Kohn T."/>
            <person name="Peeters S.H."/>
            <person name="Heuer A."/>
            <person name="Rast P."/>
            <person name="Oberbeckmann S."/>
            <person name="Bunk B."/>
            <person name="Jeske O."/>
            <person name="Meyerdierks A."/>
            <person name="Storesund J.E."/>
            <person name="Kallscheuer N."/>
            <person name="Luecker S."/>
            <person name="Lage O.M."/>
            <person name="Pohl T."/>
            <person name="Merkel B.J."/>
            <person name="Hornburger P."/>
            <person name="Mueller R.-W."/>
            <person name="Bruemmer F."/>
            <person name="Labrenz M."/>
            <person name="Spormann A.M."/>
            <person name="Op Den Camp H."/>
            <person name="Overmann J."/>
            <person name="Amann R."/>
            <person name="Jetten M.S.M."/>
            <person name="Mascher T."/>
            <person name="Medema M.H."/>
            <person name="Devos D.P."/>
            <person name="Kaster A.-K."/>
            <person name="Ovreas L."/>
            <person name="Rohde M."/>
            <person name="Galperin M.Y."/>
            <person name="Jogler C."/>
        </authorList>
    </citation>
    <scope>NUCLEOTIDE SEQUENCE [LARGE SCALE GENOMIC DNA]</scope>
    <source>
        <strain evidence="1 2">Enr8</strain>
    </source>
</reference>
<name>A0A5C5UUW8_9BACT</name>
<evidence type="ECO:0000313" key="1">
    <source>
        <dbReference type="EMBL" id="TWT29928.1"/>
    </source>
</evidence>